<dbReference type="InterPro" id="IPR001611">
    <property type="entry name" value="Leu-rich_rpt"/>
</dbReference>
<keyword evidence="2 4" id="KW-0732">Signal</keyword>
<evidence type="ECO:0000313" key="5">
    <source>
        <dbReference type="EMBL" id="OQV16020.1"/>
    </source>
</evidence>
<dbReference type="EMBL" id="MTYJ01000079">
    <property type="protein sequence ID" value="OQV16020.1"/>
    <property type="molecule type" value="Genomic_DNA"/>
</dbReference>
<dbReference type="Proteomes" id="UP000192578">
    <property type="component" value="Unassembled WGS sequence"/>
</dbReference>
<dbReference type="AlphaFoldDB" id="A0A1W0WLC7"/>
<sequence>MCKAVLYSLLPILLLLTGVPVVENKCSRLPSGNCWVNCMQNIFDVICNGVTGDMIRQDIAVFAETPQQLRLYIWSSPKITRLSAEIFSSVAKQILTVDLQDIVNLDIFPELFGLTNLIRFNVWNSPKLDSLDLELLPPSLYRIALNKVGVTHLENDFTDIPSLPNMHEFVLRNVTIKGWQLNFLSVFPNLTRLEISNSTFDFAEWDHSKLMANVKTINRLKLSQNTVEAATVADSTAFFGALIDSLEVQPGADVDVSMNRLNITAQAVRNMLEGFASAKQLNIRENVITAPASAIGVMLRGFSQLEELDMGDTNLQAIQGMFGGLPKLRRLILDHNQLVNMTTVDIFEGVQFTNLTYLDLSYNDINRFSPSDSYARIVAPQISYLNLRGNKLKDFLPSVEEDQTVINSFINLDTLILADNGIVTFSGRRLSNSSKLRVLDLSCNAIRNLTKEAFLGLNRRLEELDLSMCIAPPLTAPWIDWDAFTTLPGALKRLYLRSGRYKKWIFGVIKQSGMALRMLQELYLDDNDISFLLKTTIPELPMLRVLSLSRNALQSIGPLVFQSLPNLVTLLLNDNQIVAIGRNSFISMKAMRLDLSGNNLLQIEPGAFDRVPLLQSLMIGRNPAEVQDMFIAGGKNLNYLGIQGYNKSCLTREFFKSLPALHWILPDEYNIILVNPDGMKWSDEDVYLESQLQVCQIGSVEPDHEPYPKIPSLKNYVSVTIHDTDDGEGEQQYPVIAAFLPLNYCPVADYVVKLSNVICSSSTKMSA</sequence>
<dbReference type="SUPFAM" id="SSF52047">
    <property type="entry name" value="RNI-like"/>
    <property type="match status" value="1"/>
</dbReference>
<evidence type="ECO:0000256" key="4">
    <source>
        <dbReference type="SAM" id="SignalP"/>
    </source>
</evidence>
<dbReference type="OrthoDB" id="676979at2759"/>
<dbReference type="Pfam" id="PF00560">
    <property type="entry name" value="LRR_1"/>
    <property type="match status" value="1"/>
</dbReference>
<dbReference type="PANTHER" id="PTHR24373:SF370">
    <property type="entry name" value="FISH-LIPS, ISOFORM E"/>
    <property type="match status" value="1"/>
</dbReference>
<proteinExistence type="predicted"/>
<evidence type="ECO:0000256" key="1">
    <source>
        <dbReference type="ARBA" id="ARBA00022614"/>
    </source>
</evidence>
<organism evidence="5 6">
    <name type="scientific">Hypsibius exemplaris</name>
    <name type="common">Freshwater tardigrade</name>
    <dbReference type="NCBI Taxonomy" id="2072580"/>
    <lineage>
        <taxon>Eukaryota</taxon>
        <taxon>Metazoa</taxon>
        <taxon>Ecdysozoa</taxon>
        <taxon>Tardigrada</taxon>
        <taxon>Eutardigrada</taxon>
        <taxon>Parachela</taxon>
        <taxon>Hypsibioidea</taxon>
        <taxon>Hypsibiidae</taxon>
        <taxon>Hypsibius</taxon>
    </lineage>
</organism>
<comment type="caution">
    <text evidence="5">The sequence shown here is derived from an EMBL/GenBank/DDBJ whole genome shotgun (WGS) entry which is preliminary data.</text>
</comment>
<dbReference type="SMART" id="SM00369">
    <property type="entry name" value="LRR_TYP"/>
    <property type="match status" value="8"/>
</dbReference>
<dbReference type="InterPro" id="IPR003591">
    <property type="entry name" value="Leu-rich_rpt_typical-subtyp"/>
</dbReference>
<gene>
    <name evidence="5" type="ORF">BV898_09792</name>
</gene>
<dbReference type="Gene3D" id="3.80.10.10">
    <property type="entry name" value="Ribonuclease Inhibitor"/>
    <property type="match status" value="3"/>
</dbReference>
<feature type="signal peptide" evidence="4">
    <location>
        <begin position="1"/>
        <end position="24"/>
    </location>
</feature>
<evidence type="ECO:0000256" key="3">
    <source>
        <dbReference type="ARBA" id="ARBA00022737"/>
    </source>
</evidence>
<dbReference type="PANTHER" id="PTHR24373">
    <property type="entry name" value="SLIT RELATED LEUCINE-RICH REPEAT NEURONAL PROTEIN"/>
    <property type="match status" value="1"/>
</dbReference>
<keyword evidence="3" id="KW-0677">Repeat</keyword>
<dbReference type="PROSITE" id="PS51450">
    <property type="entry name" value="LRR"/>
    <property type="match status" value="3"/>
</dbReference>
<feature type="chain" id="PRO_5012099554" description="Insulin-like growth factor-binding protein complex acid labile subunit" evidence="4">
    <location>
        <begin position="25"/>
        <end position="767"/>
    </location>
</feature>
<dbReference type="InterPro" id="IPR050328">
    <property type="entry name" value="Dev_Immune_Receptor"/>
</dbReference>
<evidence type="ECO:0000313" key="6">
    <source>
        <dbReference type="Proteomes" id="UP000192578"/>
    </source>
</evidence>
<evidence type="ECO:0000256" key="2">
    <source>
        <dbReference type="ARBA" id="ARBA00022729"/>
    </source>
</evidence>
<dbReference type="SUPFAM" id="SSF52058">
    <property type="entry name" value="L domain-like"/>
    <property type="match status" value="1"/>
</dbReference>
<dbReference type="InterPro" id="IPR032675">
    <property type="entry name" value="LRR_dom_sf"/>
</dbReference>
<keyword evidence="1" id="KW-0433">Leucine-rich repeat</keyword>
<dbReference type="Pfam" id="PF13855">
    <property type="entry name" value="LRR_8"/>
    <property type="match status" value="3"/>
</dbReference>
<keyword evidence="6" id="KW-1185">Reference proteome</keyword>
<evidence type="ECO:0008006" key="7">
    <source>
        <dbReference type="Google" id="ProtNLM"/>
    </source>
</evidence>
<accession>A0A1W0WLC7</accession>
<reference evidence="6" key="1">
    <citation type="submission" date="2017-01" db="EMBL/GenBank/DDBJ databases">
        <title>Comparative genomics of anhydrobiosis in the tardigrade Hypsibius dujardini.</title>
        <authorList>
            <person name="Yoshida Y."/>
            <person name="Koutsovoulos G."/>
            <person name="Laetsch D."/>
            <person name="Stevens L."/>
            <person name="Kumar S."/>
            <person name="Horikawa D."/>
            <person name="Ishino K."/>
            <person name="Komine S."/>
            <person name="Tomita M."/>
            <person name="Blaxter M."/>
            <person name="Arakawa K."/>
        </authorList>
    </citation>
    <scope>NUCLEOTIDE SEQUENCE [LARGE SCALE GENOMIC DNA]</scope>
    <source>
        <strain evidence="6">Z151</strain>
    </source>
</reference>
<name>A0A1W0WLC7_HYPEX</name>
<protein>
    <recommendedName>
        <fullName evidence="7">Insulin-like growth factor-binding protein complex acid labile subunit</fullName>
    </recommendedName>
</protein>